<keyword evidence="3" id="KW-1185">Reference proteome</keyword>
<proteinExistence type="predicted"/>
<feature type="transmembrane region" description="Helical" evidence="1">
    <location>
        <begin position="74"/>
        <end position="92"/>
    </location>
</feature>
<dbReference type="InterPro" id="IPR008875">
    <property type="entry name" value="TraX"/>
</dbReference>
<keyword evidence="1" id="KW-1133">Transmembrane helix</keyword>
<feature type="transmembrane region" description="Helical" evidence="1">
    <location>
        <begin position="12"/>
        <end position="35"/>
    </location>
</feature>
<evidence type="ECO:0008006" key="4">
    <source>
        <dbReference type="Google" id="ProtNLM"/>
    </source>
</evidence>
<feature type="transmembrane region" description="Helical" evidence="1">
    <location>
        <begin position="162"/>
        <end position="181"/>
    </location>
</feature>
<protein>
    <recommendedName>
        <fullName evidence="4">Conjugal transfer protein TraX</fullName>
    </recommendedName>
</protein>
<dbReference type="Proteomes" id="UP000509623">
    <property type="component" value="Chromosome"/>
</dbReference>
<keyword evidence="1" id="KW-0812">Transmembrane</keyword>
<evidence type="ECO:0000313" key="3">
    <source>
        <dbReference type="Proteomes" id="UP000509623"/>
    </source>
</evidence>
<sequence>MNVQKSYSQRGGLSASTIKWFAVFCMAIDHIAWAFVPTFSAVGIVMHAFGRITAPCMCFFLTEGYVHTHDIRRYLLRMGIFALLSWPCFVFFERGPGIWALEPGMIWSLFFSLLAITAVDRLKGPVPKMLAVAGCMLATLVGDWPLFCVAFTLVFWLERGQFYRQAAGFAAAAVLMALFYASDNATQAVSPRWFFLQLCVLLALFPLSRYNGTRGDERHPKCNKWGFYIFYPAHLFLLGILRYFVFV</sequence>
<dbReference type="Pfam" id="PF05857">
    <property type="entry name" value="TraX"/>
    <property type="match status" value="1"/>
</dbReference>
<dbReference type="EMBL" id="CP046161">
    <property type="protein sequence ID" value="QKO31086.1"/>
    <property type="molecule type" value="Genomic_DNA"/>
</dbReference>
<keyword evidence="1" id="KW-0472">Membrane</keyword>
<organism evidence="2 3">
    <name type="scientific">Caproicibacterium lactatifermentans</name>
    <dbReference type="NCBI Taxonomy" id="2666138"/>
    <lineage>
        <taxon>Bacteria</taxon>
        <taxon>Bacillati</taxon>
        <taxon>Bacillota</taxon>
        <taxon>Clostridia</taxon>
        <taxon>Eubacteriales</taxon>
        <taxon>Oscillospiraceae</taxon>
        <taxon>Caproicibacterium</taxon>
    </lineage>
</organism>
<feature type="transmembrane region" description="Helical" evidence="1">
    <location>
        <begin position="225"/>
        <end position="245"/>
    </location>
</feature>
<dbReference type="RefSeq" id="WP_174403195.1">
    <property type="nucleotide sequence ID" value="NZ_CP046161.1"/>
</dbReference>
<feature type="transmembrane region" description="Helical" evidence="1">
    <location>
        <begin position="193"/>
        <end position="210"/>
    </location>
</feature>
<feature type="transmembrane region" description="Helical" evidence="1">
    <location>
        <begin position="98"/>
        <end position="119"/>
    </location>
</feature>
<name>A0ABX6PZA4_9FIRM</name>
<accession>A0ABX6PZA4</accession>
<evidence type="ECO:0000313" key="2">
    <source>
        <dbReference type="EMBL" id="QKO31086.1"/>
    </source>
</evidence>
<gene>
    <name evidence="2" type="ORF">GKP14_08820</name>
</gene>
<feature type="transmembrane region" description="Helical" evidence="1">
    <location>
        <begin position="41"/>
        <end position="62"/>
    </location>
</feature>
<evidence type="ECO:0000256" key="1">
    <source>
        <dbReference type="SAM" id="Phobius"/>
    </source>
</evidence>
<feature type="transmembrane region" description="Helical" evidence="1">
    <location>
        <begin position="131"/>
        <end position="156"/>
    </location>
</feature>
<reference evidence="3" key="1">
    <citation type="submission" date="2019-11" db="EMBL/GenBank/DDBJ databases">
        <authorList>
            <person name="Ren C."/>
            <person name="Wang H."/>
            <person name="Xu Y."/>
        </authorList>
    </citation>
    <scope>NUCLEOTIDE SEQUENCE [LARGE SCALE GENOMIC DNA]</scope>
    <source>
        <strain evidence="3">JNU-WLY1368</strain>
    </source>
</reference>